<organism evidence="1">
    <name type="scientific">Burkholderia sp. M701</name>
    <dbReference type="NCBI Taxonomy" id="326454"/>
    <lineage>
        <taxon>Bacteria</taxon>
        <taxon>Pseudomonadati</taxon>
        <taxon>Pseudomonadota</taxon>
        <taxon>Betaproteobacteria</taxon>
        <taxon>Burkholderiales</taxon>
        <taxon>Burkholderiaceae</taxon>
        <taxon>Burkholderia</taxon>
    </lineage>
</organism>
<keyword evidence="1" id="KW-0614">Plasmid</keyword>
<reference evidence="1" key="1">
    <citation type="journal article" date="2014" name="Microbiology">
        <title>A 2,4-dichlorophenoxyacetic acid degradation plasmid pM7012 discloses distribution of an unclassified megaplasmid group across bacterial species.</title>
        <authorList>
            <person name="Sakai Y."/>
            <person name="Ogawa N."/>
            <person name="Shimomura Y."/>
            <person name="Fujii T."/>
        </authorList>
    </citation>
    <scope>NUCLEOTIDE SEQUENCE</scope>
    <source>
        <strain evidence="1">M701</strain>
    </source>
</reference>
<sequence>MNDFRPKTEPALSIYDALTAEIRKRRGKTFEEWSANERNAVLNTAIMQAQKLGLRAPTPAEVERAEQLAVGHSDYAAKWAGGVADIMRKGGKQ</sequence>
<accession>V5YN27</accession>
<dbReference type="AlphaFoldDB" id="V5YN27"/>
<name>V5YN27_9BURK</name>
<geneLocation type="plasmid" evidence="1">
    <name>pM7012</name>
</geneLocation>
<evidence type="ECO:0000313" key="1">
    <source>
        <dbReference type="EMBL" id="BAO18965.1"/>
    </source>
</evidence>
<dbReference type="EMBL" id="AB853026">
    <property type="protein sequence ID" value="BAO18965.1"/>
    <property type="molecule type" value="Genomic_DNA"/>
</dbReference>
<reference evidence="1" key="2">
    <citation type="submission" date="2024-06" db="EMBL/GenBank/DDBJ databases">
        <authorList>
            <person name="Sakai Y."/>
            <person name="Fujii T."/>
        </authorList>
    </citation>
    <scope>NUCLEOTIDE SEQUENCE</scope>
    <source>
        <strain evidence="1">M701</strain>
        <plasmid evidence="1">pM7012</plasmid>
    </source>
</reference>
<protein>
    <submittedName>
        <fullName evidence="1">Uncharacterized protein</fullName>
    </submittedName>
</protein>
<dbReference type="RefSeq" id="WP_023842508.1">
    <property type="nucleotide sequence ID" value="NC_022995.1"/>
</dbReference>
<proteinExistence type="predicted"/>